<dbReference type="AlphaFoldDB" id="A0A1I7ZY76"/>
<evidence type="ECO:0000313" key="2">
    <source>
        <dbReference type="Proteomes" id="UP000095287"/>
    </source>
</evidence>
<evidence type="ECO:0000256" key="1">
    <source>
        <dbReference type="SAM" id="MobiDB-lite"/>
    </source>
</evidence>
<evidence type="ECO:0000313" key="3">
    <source>
        <dbReference type="WBParaSite" id="L893_g30794.t1"/>
    </source>
</evidence>
<dbReference type="Proteomes" id="UP000095287">
    <property type="component" value="Unplaced"/>
</dbReference>
<feature type="region of interest" description="Disordered" evidence="1">
    <location>
        <begin position="1"/>
        <end position="20"/>
    </location>
</feature>
<name>A0A1I7ZY76_9BILA</name>
<protein>
    <submittedName>
        <fullName evidence="3">Uncharacterized protein</fullName>
    </submittedName>
</protein>
<keyword evidence="2" id="KW-1185">Reference proteome</keyword>
<proteinExistence type="predicted"/>
<dbReference type="WBParaSite" id="L893_g30794.t1">
    <property type="protein sequence ID" value="L893_g30794.t1"/>
    <property type="gene ID" value="L893_g30794"/>
</dbReference>
<sequence length="154" mass="16931">MVVEQEEQSKSAHPDARLSGPRCSCVQVGQTSRRQGNDGTNITTMCPRRLCASAGQRSPRLIDPDCSGGCNSGAVIDLRSTNDHSSHSFLIITDGTMTLPAIWPAPDDCCPRGDPSLNVHAELTFQRTITLYPRTNSIKRGSYSMNRIRALWER</sequence>
<reference evidence="3" key="1">
    <citation type="submission" date="2016-11" db="UniProtKB">
        <authorList>
            <consortium name="WormBaseParasite"/>
        </authorList>
    </citation>
    <scope>IDENTIFICATION</scope>
</reference>
<accession>A0A1I7ZY76</accession>
<organism evidence="2 3">
    <name type="scientific">Steinernema glaseri</name>
    <dbReference type="NCBI Taxonomy" id="37863"/>
    <lineage>
        <taxon>Eukaryota</taxon>
        <taxon>Metazoa</taxon>
        <taxon>Ecdysozoa</taxon>
        <taxon>Nematoda</taxon>
        <taxon>Chromadorea</taxon>
        <taxon>Rhabditida</taxon>
        <taxon>Tylenchina</taxon>
        <taxon>Panagrolaimomorpha</taxon>
        <taxon>Strongyloidoidea</taxon>
        <taxon>Steinernematidae</taxon>
        <taxon>Steinernema</taxon>
    </lineage>
</organism>
<feature type="compositionally biased region" description="Basic and acidic residues" evidence="1">
    <location>
        <begin position="7"/>
        <end position="16"/>
    </location>
</feature>